<dbReference type="RefSeq" id="WP_200279835.1">
    <property type="nucleotide sequence ID" value="NZ_JAENII010000009.1"/>
</dbReference>
<accession>A0A934RG83</accession>
<comment type="caution">
    <text evidence="1">The sequence shown here is derived from an EMBL/GenBank/DDBJ whole genome shotgun (WGS) entry which is preliminary data.</text>
</comment>
<evidence type="ECO:0000313" key="1">
    <source>
        <dbReference type="EMBL" id="MBK1827775.1"/>
    </source>
</evidence>
<keyword evidence="2" id="KW-1185">Reference proteome</keyword>
<dbReference type="EMBL" id="JAENII010000009">
    <property type="protein sequence ID" value="MBK1827775.1"/>
    <property type="molecule type" value="Genomic_DNA"/>
</dbReference>
<evidence type="ECO:0000313" key="2">
    <source>
        <dbReference type="Proteomes" id="UP000658278"/>
    </source>
</evidence>
<reference evidence="1" key="1">
    <citation type="submission" date="2021-01" db="EMBL/GenBank/DDBJ databases">
        <title>Modified the classification status of verrucomicrobia.</title>
        <authorList>
            <person name="Feng X."/>
        </authorList>
    </citation>
    <scope>NUCLEOTIDE SEQUENCE</scope>
    <source>
        <strain evidence="1">KCTC 22201</strain>
    </source>
</reference>
<sequence length="130" mass="14684">MPVISHAVDRFKLLNLGYLRGGKGPYVIRQDGYAPGSRTMEEHRFYLLEDGSWMLNYAFFLLPAEEQERHLFGSLSEVFKAIDDLAGQKVVVHGELPEGATKEKILAGMRETGNRLNKRIYDAKAGNLSR</sequence>
<gene>
    <name evidence="1" type="ORF">JIN81_12160</name>
</gene>
<protein>
    <submittedName>
        <fullName evidence="1">Uncharacterized protein</fullName>
    </submittedName>
</protein>
<dbReference type="Proteomes" id="UP000658278">
    <property type="component" value="Unassembled WGS sequence"/>
</dbReference>
<proteinExistence type="predicted"/>
<organism evidence="1 2">
    <name type="scientific">Haloferula rosea</name>
    <dbReference type="NCBI Taxonomy" id="490093"/>
    <lineage>
        <taxon>Bacteria</taxon>
        <taxon>Pseudomonadati</taxon>
        <taxon>Verrucomicrobiota</taxon>
        <taxon>Verrucomicrobiia</taxon>
        <taxon>Verrucomicrobiales</taxon>
        <taxon>Verrucomicrobiaceae</taxon>
        <taxon>Haloferula</taxon>
    </lineage>
</organism>
<name>A0A934RG83_9BACT</name>
<dbReference type="AlphaFoldDB" id="A0A934RG83"/>